<protein>
    <submittedName>
        <fullName evidence="2">Uncharacterized protein</fullName>
    </submittedName>
</protein>
<keyword evidence="3" id="KW-1185">Reference proteome</keyword>
<dbReference type="Proteomes" id="UP000315295">
    <property type="component" value="Unassembled WGS sequence"/>
</dbReference>
<keyword evidence="1" id="KW-1133">Transmembrane helix</keyword>
<keyword evidence="1" id="KW-0472">Membrane</keyword>
<evidence type="ECO:0000313" key="3">
    <source>
        <dbReference type="Proteomes" id="UP000315295"/>
    </source>
</evidence>
<keyword evidence="1" id="KW-0812">Transmembrane</keyword>
<evidence type="ECO:0000256" key="1">
    <source>
        <dbReference type="SAM" id="Phobius"/>
    </source>
</evidence>
<comment type="caution">
    <text evidence="2">The sequence shown here is derived from an EMBL/GenBank/DDBJ whole genome shotgun (WGS) entry which is preliminary data.</text>
</comment>
<name>A0A540KHU5_MALBA</name>
<evidence type="ECO:0000313" key="2">
    <source>
        <dbReference type="EMBL" id="TQD73767.1"/>
    </source>
</evidence>
<proteinExistence type="predicted"/>
<dbReference type="InterPro" id="IPR004158">
    <property type="entry name" value="DUF247_pln"/>
</dbReference>
<dbReference type="Pfam" id="PF03140">
    <property type="entry name" value="DUF247"/>
    <property type="match status" value="1"/>
</dbReference>
<dbReference type="AlphaFoldDB" id="A0A540KHU5"/>
<dbReference type="PANTHER" id="PTHR31170:SF17">
    <property type="match status" value="1"/>
</dbReference>
<dbReference type="PANTHER" id="PTHR31170">
    <property type="entry name" value="BNAC04G53230D PROTEIN"/>
    <property type="match status" value="1"/>
</dbReference>
<dbReference type="EMBL" id="VIEB01001252">
    <property type="protein sequence ID" value="TQD73767.1"/>
    <property type="molecule type" value="Genomic_DNA"/>
</dbReference>
<reference evidence="2 3" key="1">
    <citation type="journal article" date="2019" name="G3 (Bethesda)">
        <title>Sequencing of a Wild Apple (Malus baccata) Genome Unravels the Differences Between Cultivated and Wild Apple Species Regarding Disease Resistance and Cold Tolerance.</title>
        <authorList>
            <person name="Chen X."/>
        </authorList>
    </citation>
    <scope>NUCLEOTIDE SEQUENCE [LARGE SCALE GENOMIC DNA]</scope>
    <source>
        <strain evidence="3">cv. Shandingzi</strain>
        <tissue evidence="2">Leaves</tissue>
    </source>
</reference>
<organism evidence="2 3">
    <name type="scientific">Malus baccata</name>
    <name type="common">Siberian crab apple</name>
    <name type="synonym">Pyrus baccata</name>
    <dbReference type="NCBI Taxonomy" id="106549"/>
    <lineage>
        <taxon>Eukaryota</taxon>
        <taxon>Viridiplantae</taxon>
        <taxon>Streptophyta</taxon>
        <taxon>Embryophyta</taxon>
        <taxon>Tracheophyta</taxon>
        <taxon>Spermatophyta</taxon>
        <taxon>Magnoliopsida</taxon>
        <taxon>eudicotyledons</taxon>
        <taxon>Gunneridae</taxon>
        <taxon>Pentapetalae</taxon>
        <taxon>rosids</taxon>
        <taxon>fabids</taxon>
        <taxon>Rosales</taxon>
        <taxon>Rosaceae</taxon>
        <taxon>Amygdaloideae</taxon>
        <taxon>Maleae</taxon>
        <taxon>Malus</taxon>
    </lineage>
</organism>
<accession>A0A540KHU5</accession>
<dbReference type="STRING" id="106549.A0A540KHU5"/>
<sequence>MNIKFENGVFTIPPLEIDERTGPLFRNLIAFEQCCHSRLHKITSYAVLMDNLIDSSKDIDLLCEMGILVNWLSPEDAARFFNELYIDTAVIGFYYEELCNDVNKYYKTDWNKWMEKLRREHFGTPWAIISLVAAFILLVLTMLQTVYAIHQFYHPPK</sequence>
<gene>
    <name evidence="2" type="ORF">C1H46_040704</name>
</gene>
<feature type="transmembrane region" description="Helical" evidence="1">
    <location>
        <begin position="126"/>
        <end position="149"/>
    </location>
</feature>